<dbReference type="Proteomes" id="UP000001882">
    <property type="component" value="Chromosome"/>
</dbReference>
<protein>
    <submittedName>
        <fullName evidence="1">Uncharacterized protein</fullName>
    </submittedName>
</protein>
<dbReference type="eggNOG" id="arCOG12612">
    <property type="taxonomic scope" value="Archaea"/>
</dbReference>
<reference evidence="2" key="3">
    <citation type="journal article" date="2011" name="PLoS ONE">
        <title>Genome sequence of a mesophilic hydrogenotrophic methanogen Methanocella paludicola, the first cultivated representative of the order Methanocellales.</title>
        <authorList>
            <person name="Sakai S."/>
            <person name="Takaki Y."/>
            <person name="Shimamura S."/>
            <person name="Sekine M."/>
            <person name="Tajima T."/>
            <person name="Kosugi H."/>
            <person name="Ichikawa N."/>
            <person name="Tasumi E."/>
            <person name="Hiraki A.T."/>
            <person name="Shimizu A."/>
            <person name="Kato Y."/>
            <person name="Nishiko R."/>
            <person name="Mori K."/>
            <person name="Fujita N."/>
            <person name="Imachi H."/>
            <person name="Takai K."/>
        </authorList>
    </citation>
    <scope>NUCLEOTIDE SEQUENCE [LARGE SCALE GENOMIC DNA]</scope>
    <source>
        <strain evidence="2">DSM 17711 / JCM 13418 / NBRC 101707 / SANAE</strain>
    </source>
</reference>
<dbReference type="KEGG" id="mpd:MCP_1704"/>
<evidence type="ECO:0000313" key="1">
    <source>
        <dbReference type="EMBL" id="BAI61776.1"/>
    </source>
</evidence>
<name>D1YZA4_METPS</name>
<reference evidence="1 2" key="1">
    <citation type="journal article" date="2007" name="Appl. Environ. Microbiol.">
        <title>Isolation of key methanogens for global methane emission from rice paddy fields: a novel isolate affiliated with the clone cluster rice cluster I.</title>
        <authorList>
            <person name="Sakai S."/>
            <person name="Imachi H."/>
            <person name="Sekiguchi Y."/>
            <person name="Ohashi A."/>
            <person name="Harada H."/>
            <person name="Kamagata Y."/>
        </authorList>
    </citation>
    <scope>NUCLEOTIDE SEQUENCE [LARGE SCALE GENOMIC DNA]</scope>
    <source>
        <strain evidence="2">DSM 17711 / JCM 13418 / NBRC 101707 / SANAE</strain>
    </source>
</reference>
<dbReference type="EMBL" id="AP011532">
    <property type="protein sequence ID" value="BAI61776.1"/>
    <property type="molecule type" value="Genomic_DNA"/>
</dbReference>
<accession>D1YZA4</accession>
<dbReference type="AlphaFoldDB" id="D1YZA4"/>
<dbReference type="Gene3D" id="3.30.160.250">
    <property type="match status" value="1"/>
</dbReference>
<sequence length="90" mass="10258">MDRYLVIEGNNLEYMSRSLSVTLRVFKGEKMLVASNRELGIVTQGKDWNNLMKNIRDVIETYFDIPSADIVKINLEIDPMVSENAETASC</sequence>
<reference evidence="1 2" key="2">
    <citation type="journal article" date="2008" name="Int. J. Syst. Evol. Microbiol.">
        <title>Methanocella paludicola gen. nov., sp. nov., a methane-producing archaeon, the first isolate of the lineage 'Rice Cluster I', and proposal of the new archaeal order Methanocellales ord. nov.</title>
        <authorList>
            <person name="Sakai S."/>
            <person name="Imachi H."/>
            <person name="Hanada S."/>
            <person name="Ohashi A."/>
            <person name="Harada H."/>
            <person name="Kamagata Y."/>
        </authorList>
    </citation>
    <scope>NUCLEOTIDE SEQUENCE [LARGE SCALE GENOMIC DNA]</scope>
    <source>
        <strain evidence="2">DSM 17711 / JCM 13418 / NBRC 101707 / SANAE</strain>
    </source>
</reference>
<keyword evidence="2" id="KW-1185">Reference proteome</keyword>
<gene>
    <name evidence="1" type="ordered locus">MCP_1704</name>
</gene>
<organism evidence="1 2">
    <name type="scientific">Methanocella paludicola (strain DSM 17711 / JCM 13418 / NBRC 101707 / SANAE)</name>
    <dbReference type="NCBI Taxonomy" id="304371"/>
    <lineage>
        <taxon>Archaea</taxon>
        <taxon>Methanobacteriati</taxon>
        <taxon>Methanobacteriota</taxon>
        <taxon>Stenosarchaea group</taxon>
        <taxon>Methanomicrobia</taxon>
        <taxon>Methanocellales</taxon>
        <taxon>Methanocellaceae</taxon>
        <taxon>Methanocella</taxon>
    </lineage>
</organism>
<proteinExistence type="predicted"/>
<evidence type="ECO:0000313" key="2">
    <source>
        <dbReference type="Proteomes" id="UP000001882"/>
    </source>
</evidence>
<dbReference type="InParanoid" id="D1YZA4"/>